<keyword evidence="3 6" id="KW-0547">Nucleotide-binding</keyword>
<organism evidence="9 10">
    <name type="scientific">Ceratocystis lukuohia</name>
    <dbReference type="NCBI Taxonomy" id="2019550"/>
    <lineage>
        <taxon>Eukaryota</taxon>
        <taxon>Fungi</taxon>
        <taxon>Dikarya</taxon>
        <taxon>Ascomycota</taxon>
        <taxon>Pezizomycotina</taxon>
        <taxon>Sordariomycetes</taxon>
        <taxon>Hypocreomycetidae</taxon>
        <taxon>Microascales</taxon>
        <taxon>Ceratocystidaceae</taxon>
        <taxon>Ceratocystis</taxon>
    </lineage>
</organism>
<reference evidence="9 10" key="1">
    <citation type="submission" date="2020-05" db="EMBL/GenBank/DDBJ databases">
        <title>Ceratocystis lukuohia genome.</title>
        <authorList>
            <person name="Harrington T.C."/>
            <person name="Kim K."/>
            <person name="Mayers C.G."/>
        </authorList>
    </citation>
    <scope>NUCLEOTIDE SEQUENCE [LARGE SCALE GENOMIC DNA]</scope>
    <source>
        <strain evidence="9 10">C4212</strain>
    </source>
</reference>
<dbReference type="PROSITE" id="PS00108">
    <property type="entry name" value="PROTEIN_KINASE_ST"/>
    <property type="match status" value="1"/>
</dbReference>
<dbReference type="GeneID" id="98119864"/>
<dbReference type="PROSITE" id="PS00107">
    <property type="entry name" value="PROTEIN_KINASE_ATP"/>
    <property type="match status" value="1"/>
</dbReference>
<feature type="region of interest" description="Disordered" evidence="7">
    <location>
        <begin position="518"/>
        <end position="556"/>
    </location>
</feature>
<dbReference type="PANTHER" id="PTHR43895">
    <property type="entry name" value="CALCIUM/CALMODULIN-DEPENDENT PROTEIN KINASE KINASE-RELATED"/>
    <property type="match status" value="1"/>
</dbReference>
<keyword evidence="4 9" id="KW-0418">Kinase</keyword>
<keyword evidence="5 6" id="KW-0067">ATP-binding</keyword>
<dbReference type="InterPro" id="IPR017441">
    <property type="entry name" value="Protein_kinase_ATP_BS"/>
</dbReference>
<dbReference type="Proteomes" id="UP001610728">
    <property type="component" value="Unassembled WGS sequence"/>
</dbReference>
<comment type="caution">
    <text evidence="9">The sequence shown here is derived from an EMBL/GenBank/DDBJ whole genome shotgun (WGS) entry which is preliminary data.</text>
</comment>
<dbReference type="Gene3D" id="3.30.200.20">
    <property type="entry name" value="Phosphorylase Kinase, domain 1"/>
    <property type="match status" value="1"/>
</dbReference>
<dbReference type="SUPFAM" id="SSF56112">
    <property type="entry name" value="Protein kinase-like (PK-like)"/>
    <property type="match status" value="1"/>
</dbReference>
<accession>A0ABR4MED9</accession>
<dbReference type="InterPro" id="IPR008271">
    <property type="entry name" value="Ser/Thr_kinase_AS"/>
</dbReference>
<keyword evidence="1" id="KW-0723">Serine/threonine-protein kinase</keyword>
<dbReference type="PANTHER" id="PTHR43895:SF150">
    <property type="entry name" value="SERINE_THREONINE-PROTEIN KINASE STK11"/>
    <property type="match status" value="1"/>
</dbReference>
<dbReference type="EMBL" id="JABSNW010000006">
    <property type="protein sequence ID" value="KAL2886638.1"/>
    <property type="molecule type" value="Genomic_DNA"/>
</dbReference>
<feature type="compositionally biased region" description="Low complexity" evidence="7">
    <location>
        <begin position="540"/>
        <end position="552"/>
    </location>
</feature>
<feature type="compositionally biased region" description="Basic and acidic residues" evidence="7">
    <location>
        <begin position="644"/>
        <end position="657"/>
    </location>
</feature>
<dbReference type="InterPro" id="IPR000719">
    <property type="entry name" value="Prot_kinase_dom"/>
</dbReference>
<evidence type="ECO:0000256" key="2">
    <source>
        <dbReference type="ARBA" id="ARBA00022679"/>
    </source>
</evidence>
<evidence type="ECO:0000259" key="8">
    <source>
        <dbReference type="PROSITE" id="PS50011"/>
    </source>
</evidence>
<gene>
    <name evidence="9" type="ORF">HOO65_060468</name>
</gene>
<evidence type="ECO:0000313" key="9">
    <source>
        <dbReference type="EMBL" id="KAL2886638.1"/>
    </source>
</evidence>
<keyword evidence="2" id="KW-0808">Transferase</keyword>
<feature type="region of interest" description="Disordered" evidence="7">
    <location>
        <begin position="638"/>
        <end position="657"/>
    </location>
</feature>
<protein>
    <submittedName>
        <fullName evidence="9">Calcium/calmodulin-dependent protein kinase kinase 1</fullName>
    </submittedName>
</protein>
<evidence type="ECO:0000256" key="1">
    <source>
        <dbReference type="ARBA" id="ARBA00022527"/>
    </source>
</evidence>
<feature type="compositionally biased region" description="Basic residues" evidence="7">
    <location>
        <begin position="518"/>
        <end position="527"/>
    </location>
</feature>
<dbReference type="CDD" id="cd14008">
    <property type="entry name" value="STKc_LKB1_CaMKK"/>
    <property type="match status" value="1"/>
</dbReference>
<evidence type="ECO:0000256" key="6">
    <source>
        <dbReference type="PROSITE-ProRule" id="PRU10141"/>
    </source>
</evidence>
<evidence type="ECO:0000256" key="3">
    <source>
        <dbReference type="ARBA" id="ARBA00022741"/>
    </source>
</evidence>
<evidence type="ECO:0000256" key="5">
    <source>
        <dbReference type="ARBA" id="ARBA00022840"/>
    </source>
</evidence>
<sequence length="657" mass="74143">MSISTTPESTSHDAVPSQDVVEKLKTPPSLLPAFVPQPWVLRSETSQSLGASIDPQRANASYHKRTVSEYSKLSPGPGTPSGYHSPMRHHRRTPSMRTTVKETLNARSENCLLYHRVNQYRLGREIGHGSYGEVRVGTDSEGHQYAVKEFSKSRMRRRVQSQLLRARGPCRLAGPGTRPGSRLNRPPLSPRVSVMDLDVPAAGDPLSLIRQEVAVMKKLHHENLVQLIEVLDDPEEDSLYMVLEMCQRGVVQSFGENKRAEPLDEEKARHYFRDLILGIEYLHSQCIIHRDIKPENLLLSEDDVLKISDFGVSQMFTDVRNEDMKISKDAGSPAFMAPELCRPKHGDVAGKAVDIWAMGVTLYCFRYGKIPFEEGDNPFDMYDNIRMKRHVLPEGESPEFVDLMDRILDKDPLTRIKMPELREHPWVTMSGVDPLLPEEENCAEFIDVPNELELSQALTRRTTNIFTVMKVLSKLKSRVARRKALKSKSLQEPLSPVTQANLSESNAQLAAELARRRQHYKANKKRPSFLDLPVEDDLASPGSSSPHSDGPKPAVPFIRYLGIGTGSQYHVPKNDEDNDYVAESPTSINFSFSDPEGTHQYKSRVLSESPKHTNTSSDWEDKELCEHTMALRVDSGYGEISGGLEKKTNERMDLRRE</sequence>
<dbReference type="InterPro" id="IPR011009">
    <property type="entry name" value="Kinase-like_dom_sf"/>
</dbReference>
<feature type="region of interest" description="Disordered" evidence="7">
    <location>
        <begin position="1"/>
        <end position="23"/>
    </location>
</feature>
<feature type="binding site" evidence="6">
    <location>
        <position position="148"/>
    </location>
    <ligand>
        <name>ATP</name>
        <dbReference type="ChEBI" id="CHEBI:30616"/>
    </ligand>
</feature>
<feature type="region of interest" description="Disordered" evidence="7">
    <location>
        <begin position="587"/>
        <end position="621"/>
    </location>
</feature>
<feature type="domain" description="Protein kinase" evidence="8">
    <location>
        <begin position="120"/>
        <end position="427"/>
    </location>
</feature>
<dbReference type="Gene3D" id="1.10.510.10">
    <property type="entry name" value="Transferase(Phosphotransferase) domain 1"/>
    <property type="match status" value="1"/>
</dbReference>
<evidence type="ECO:0000313" key="10">
    <source>
        <dbReference type="Proteomes" id="UP001610728"/>
    </source>
</evidence>
<keyword evidence="10" id="KW-1185">Reference proteome</keyword>
<name>A0ABR4MED9_9PEZI</name>
<feature type="region of interest" description="Disordered" evidence="7">
    <location>
        <begin position="48"/>
        <end position="95"/>
    </location>
</feature>
<dbReference type="Pfam" id="PF00069">
    <property type="entry name" value="Pkinase"/>
    <property type="match status" value="1"/>
</dbReference>
<dbReference type="RefSeq" id="XP_070857818.1">
    <property type="nucleotide sequence ID" value="XM_071003720.1"/>
</dbReference>
<dbReference type="SMART" id="SM00220">
    <property type="entry name" value="S_TKc"/>
    <property type="match status" value="1"/>
</dbReference>
<proteinExistence type="predicted"/>
<dbReference type="GO" id="GO:0016301">
    <property type="term" value="F:kinase activity"/>
    <property type="evidence" value="ECO:0007669"/>
    <property type="project" value="UniProtKB-KW"/>
</dbReference>
<dbReference type="PROSITE" id="PS50011">
    <property type="entry name" value="PROTEIN_KINASE_DOM"/>
    <property type="match status" value="1"/>
</dbReference>
<evidence type="ECO:0000256" key="7">
    <source>
        <dbReference type="SAM" id="MobiDB-lite"/>
    </source>
</evidence>
<evidence type="ECO:0000256" key="4">
    <source>
        <dbReference type="ARBA" id="ARBA00022777"/>
    </source>
</evidence>